<evidence type="ECO:0000313" key="2">
    <source>
        <dbReference type="Proteomes" id="UP001461498"/>
    </source>
</evidence>
<keyword evidence="2" id="KW-1185">Reference proteome</keyword>
<accession>A0AAW1D2T0</accession>
<reference evidence="1 2" key="1">
    <citation type="submission" date="2022-12" db="EMBL/GenBank/DDBJ databases">
        <title>Chromosome-level genome assembly of true bugs.</title>
        <authorList>
            <person name="Ma L."/>
            <person name="Li H."/>
        </authorList>
    </citation>
    <scope>NUCLEOTIDE SEQUENCE [LARGE SCALE GENOMIC DNA]</scope>
    <source>
        <strain evidence="1">Lab_2022b</strain>
    </source>
</reference>
<protein>
    <submittedName>
        <fullName evidence="1">Uncharacterized protein</fullName>
    </submittedName>
</protein>
<organism evidence="1 2">
    <name type="scientific">Rhynocoris fuscipes</name>
    <dbReference type="NCBI Taxonomy" id="488301"/>
    <lineage>
        <taxon>Eukaryota</taxon>
        <taxon>Metazoa</taxon>
        <taxon>Ecdysozoa</taxon>
        <taxon>Arthropoda</taxon>
        <taxon>Hexapoda</taxon>
        <taxon>Insecta</taxon>
        <taxon>Pterygota</taxon>
        <taxon>Neoptera</taxon>
        <taxon>Paraneoptera</taxon>
        <taxon>Hemiptera</taxon>
        <taxon>Heteroptera</taxon>
        <taxon>Panheteroptera</taxon>
        <taxon>Cimicomorpha</taxon>
        <taxon>Reduviidae</taxon>
        <taxon>Harpactorinae</taxon>
        <taxon>Harpactorini</taxon>
        <taxon>Rhynocoris</taxon>
    </lineage>
</organism>
<sequence length="84" mass="9399">MISINSKVPSDIDLFDNVNNMCSSPVIPIMYHLWIYVDGHVTDCIIDGDIKASTIFTDDLELGVFTLMASPLYQTHHTEPTIIT</sequence>
<dbReference type="EMBL" id="JAPXFL010000006">
    <property type="protein sequence ID" value="KAK9505021.1"/>
    <property type="molecule type" value="Genomic_DNA"/>
</dbReference>
<proteinExistence type="predicted"/>
<evidence type="ECO:0000313" key="1">
    <source>
        <dbReference type="EMBL" id="KAK9505021.1"/>
    </source>
</evidence>
<name>A0AAW1D2T0_9HEMI</name>
<dbReference type="Proteomes" id="UP001461498">
    <property type="component" value="Unassembled WGS sequence"/>
</dbReference>
<gene>
    <name evidence="1" type="ORF">O3M35_009172</name>
</gene>
<comment type="caution">
    <text evidence="1">The sequence shown here is derived from an EMBL/GenBank/DDBJ whole genome shotgun (WGS) entry which is preliminary data.</text>
</comment>
<dbReference type="AlphaFoldDB" id="A0AAW1D2T0"/>